<dbReference type="GeneID" id="51112630"/>
<comment type="catalytic activity">
    <reaction evidence="1 7">
        <text>2-C-methyl-D-erythritol 4-phosphate + CTP + H(+) = 4-CDP-2-C-methyl-D-erythritol + diphosphate</text>
        <dbReference type="Rhea" id="RHEA:13429"/>
        <dbReference type="ChEBI" id="CHEBI:15378"/>
        <dbReference type="ChEBI" id="CHEBI:33019"/>
        <dbReference type="ChEBI" id="CHEBI:37563"/>
        <dbReference type="ChEBI" id="CHEBI:57823"/>
        <dbReference type="ChEBI" id="CHEBI:58262"/>
        <dbReference type="EC" id="2.7.7.60"/>
    </reaction>
</comment>
<dbReference type="InterPro" id="IPR029044">
    <property type="entry name" value="Nucleotide-diphossugar_trans"/>
</dbReference>
<dbReference type="EC" id="2.7.7.60" evidence="7"/>
<dbReference type="Pfam" id="PF01128">
    <property type="entry name" value="IspD"/>
    <property type="match status" value="1"/>
</dbReference>
<dbReference type="SUPFAM" id="SSF53448">
    <property type="entry name" value="Nucleotide-diphospho-sugar transferases"/>
    <property type="match status" value="1"/>
</dbReference>
<dbReference type="Proteomes" id="UP000321485">
    <property type="component" value="Unassembled WGS sequence"/>
</dbReference>
<dbReference type="GO" id="GO:0019288">
    <property type="term" value="P:isopentenyl diphosphate biosynthetic process, methylerythritol 4-phosphate pathway"/>
    <property type="evidence" value="ECO:0007669"/>
    <property type="project" value="UniProtKB-UniRule"/>
</dbReference>
<dbReference type="GO" id="GO:0050518">
    <property type="term" value="F:2-C-methyl-D-erythritol 4-phosphate cytidylyltransferase activity"/>
    <property type="evidence" value="ECO:0007669"/>
    <property type="project" value="UniProtKB-UniRule"/>
</dbReference>
<evidence type="ECO:0000256" key="6">
    <source>
        <dbReference type="ARBA" id="ARBA00023229"/>
    </source>
</evidence>
<dbReference type="Gene3D" id="3.90.550.10">
    <property type="entry name" value="Spore Coat Polysaccharide Biosynthesis Protein SpsA, Chain A"/>
    <property type="match status" value="1"/>
</dbReference>
<evidence type="ECO:0000256" key="2">
    <source>
        <dbReference type="ARBA" id="ARBA00004787"/>
    </source>
</evidence>
<protein>
    <recommendedName>
        <fullName evidence="7">2-C-methyl-D-erythritol 4-phosphate cytidylyltransferase</fullName>
        <ecNumber evidence="7">2.7.7.60</ecNumber>
    </recommendedName>
    <alternativeName>
        <fullName evidence="7">4-diphosphocytidyl-2C-methyl-D-erythritol synthase</fullName>
    </alternativeName>
    <alternativeName>
        <fullName evidence="7">MEP cytidylyltransferase</fullName>
        <shortName evidence="7">MCT</shortName>
    </alternativeName>
</protein>
<dbReference type="InterPro" id="IPR050088">
    <property type="entry name" value="IspD/TarI_cytidylyltransf_bact"/>
</dbReference>
<reference evidence="8 9" key="1">
    <citation type="journal article" date="2015" name="Stand. Genomic Sci.">
        <title>Genomic Encyclopedia of Bacterial and Archaeal Type Strains, Phase III: the genomes of soil and plant-associated and newly described type strains.</title>
        <authorList>
            <person name="Whitman W.B."/>
            <person name="Woyke T."/>
            <person name="Klenk H.P."/>
            <person name="Zhou Y."/>
            <person name="Lilburn T.G."/>
            <person name="Beck B.J."/>
            <person name="De Vos P."/>
            <person name="Vandamme P."/>
            <person name="Eisen J.A."/>
            <person name="Garrity G."/>
            <person name="Hugenholtz P."/>
            <person name="Kyrpides N.C."/>
        </authorList>
    </citation>
    <scope>NUCLEOTIDE SEQUENCE [LARGE SCALE GENOMIC DNA]</scope>
    <source>
        <strain evidence="8 9">DSM 64</strain>
    </source>
</reference>
<keyword evidence="4 7" id="KW-0808">Transferase</keyword>
<comment type="similarity">
    <text evidence="3 7">Belongs to the IspD/TarI cytidylyltransferase family. IspD subfamily.</text>
</comment>
<comment type="pathway">
    <text evidence="2 7">Isoprenoid biosynthesis; isopentenyl diphosphate biosynthesis via DXP pathway; isopentenyl diphosphate from 1-deoxy-D-xylulose 5-phosphate: step 2/6.</text>
</comment>
<evidence type="ECO:0000256" key="4">
    <source>
        <dbReference type="ARBA" id="ARBA00022679"/>
    </source>
</evidence>
<proteinExistence type="inferred from homology"/>
<dbReference type="RefSeq" id="WP_082522473.1">
    <property type="nucleotide sequence ID" value="NZ_VJWE01000016.1"/>
</dbReference>
<dbReference type="CDD" id="cd02516">
    <property type="entry name" value="CDP-ME_synthetase"/>
    <property type="match status" value="1"/>
</dbReference>
<comment type="caution">
    <text evidence="8">The sequence shown here is derived from an EMBL/GenBank/DDBJ whole genome shotgun (WGS) entry which is preliminary data.</text>
</comment>
<dbReference type="InterPro" id="IPR018294">
    <property type="entry name" value="ISPD_synthase_CS"/>
</dbReference>
<feature type="site" description="Transition state stabilizer" evidence="7">
    <location>
        <position position="73"/>
    </location>
</feature>
<feature type="site" description="Transition state stabilizer" evidence="7">
    <location>
        <position position="31"/>
    </location>
</feature>
<feature type="site" description="Positions MEP for the nucleophilic attack" evidence="7">
    <location>
        <position position="261"/>
    </location>
</feature>
<gene>
    <name evidence="7" type="primary">ispD</name>
    <name evidence="8" type="ORF">ATF69_3589</name>
</gene>
<evidence type="ECO:0000313" key="8">
    <source>
        <dbReference type="EMBL" id="TWG34592.1"/>
    </source>
</evidence>
<organism evidence="8 9">
    <name type="scientific">Acidovorax delafieldii</name>
    <name type="common">Pseudomonas delafieldii</name>
    <dbReference type="NCBI Taxonomy" id="47920"/>
    <lineage>
        <taxon>Bacteria</taxon>
        <taxon>Pseudomonadati</taxon>
        <taxon>Pseudomonadota</taxon>
        <taxon>Betaproteobacteria</taxon>
        <taxon>Burkholderiales</taxon>
        <taxon>Comamonadaceae</taxon>
        <taxon>Acidovorax</taxon>
    </lineage>
</organism>
<dbReference type="EMBL" id="VJWE01000016">
    <property type="protein sequence ID" value="TWG34592.1"/>
    <property type="molecule type" value="Genomic_DNA"/>
</dbReference>
<evidence type="ECO:0000313" key="9">
    <source>
        <dbReference type="Proteomes" id="UP000321485"/>
    </source>
</evidence>
<name>A0A561XEU5_ACIDE</name>
<dbReference type="InterPro" id="IPR001228">
    <property type="entry name" value="IspD"/>
</dbReference>
<dbReference type="PROSITE" id="PS01295">
    <property type="entry name" value="ISPD"/>
    <property type="match status" value="1"/>
</dbReference>
<comment type="function">
    <text evidence="7">Catalyzes the formation of 4-diphosphocytidyl-2-C-methyl-D-erythritol from CTP and 2-C-methyl-D-erythritol 4-phosphate (MEP).</text>
</comment>
<dbReference type="PANTHER" id="PTHR32125:SF4">
    <property type="entry name" value="2-C-METHYL-D-ERYTHRITOL 4-PHOSPHATE CYTIDYLYLTRANSFERASE, CHLOROPLASTIC"/>
    <property type="match status" value="1"/>
</dbReference>
<dbReference type="HAMAP" id="MF_00108">
    <property type="entry name" value="IspD"/>
    <property type="match status" value="1"/>
</dbReference>
<evidence type="ECO:0000256" key="7">
    <source>
        <dbReference type="HAMAP-Rule" id="MF_00108"/>
    </source>
</evidence>
<keyword evidence="5 7" id="KW-0548">Nucleotidyltransferase</keyword>
<feature type="site" description="Positions MEP for the nucleophilic attack" evidence="7">
    <location>
        <position position="208"/>
    </location>
</feature>
<dbReference type="PANTHER" id="PTHR32125">
    <property type="entry name" value="2-C-METHYL-D-ERYTHRITOL 4-PHOSPHATE CYTIDYLYLTRANSFERASE, CHLOROPLASTIC"/>
    <property type="match status" value="1"/>
</dbReference>
<evidence type="ECO:0000256" key="5">
    <source>
        <dbReference type="ARBA" id="ARBA00022695"/>
    </source>
</evidence>
<accession>A0A561XEU5</accession>
<dbReference type="AlphaFoldDB" id="A0A561XEU5"/>
<sequence>MTAPLLHPSLTPLSAQGRFWALVPCAGVGSRAVPAGAGMAPSAQPVQASTVAAFSPTSALSANAPVAVAPLPKQYHLVAGHPMVLHTLAAFAGVGRLLGTLVAVAPGDHFLDAHAHPAFFVVECGGPTRADTVLGGLKALLDRGAQPGDWVLVHDAARCLVTSEQIDALIDQCAGDSVGGLLAHKLADTLKTSIDGPGGVRVASTVDRSDKWLAQTPQMFRIGPLMEAIDKVGSNVTDEASAMEALGFHPRLVPGGAQNFKVTYPDDFALAAAVLAQRAHSTTLERFGGERGQVSTAPGKKNLF</sequence>
<keyword evidence="6 7" id="KW-0414">Isoprene biosynthesis</keyword>
<evidence type="ECO:0000256" key="1">
    <source>
        <dbReference type="ARBA" id="ARBA00001282"/>
    </source>
</evidence>
<dbReference type="UniPathway" id="UPA00056">
    <property type="reaction ID" value="UER00093"/>
</dbReference>
<dbReference type="InterPro" id="IPR034683">
    <property type="entry name" value="IspD/TarI"/>
</dbReference>
<evidence type="ECO:0000256" key="3">
    <source>
        <dbReference type="ARBA" id="ARBA00009789"/>
    </source>
</evidence>